<dbReference type="Proteomes" id="UP000475862">
    <property type="component" value="Unassembled WGS sequence"/>
</dbReference>
<feature type="region of interest" description="Disordered" evidence="1">
    <location>
        <begin position="1"/>
        <end position="64"/>
    </location>
</feature>
<evidence type="ECO:0000313" key="2">
    <source>
        <dbReference type="EMBL" id="KAE9545426.1"/>
    </source>
</evidence>
<keyword evidence="3" id="KW-1185">Reference proteome</keyword>
<name>A0A6G0UB01_APHGL</name>
<evidence type="ECO:0000256" key="1">
    <source>
        <dbReference type="SAM" id="MobiDB-lite"/>
    </source>
</evidence>
<gene>
    <name evidence="2" type="ORF">AGLY_000969</name>
</gene>
<dbReference type="EMBL" id="VYZN01000001">
    <property type="protein sequence ID" value="KAE9545426.1"/>
    <property type="molecule type" value="Genomic_DNA"/>
</dbReference>
<accession>A0A6G0UB01</accession>
<comment type="caution">
    <text evidence="2">The sequence shown here is derived from an EMBL/GenBank/DDBJ whole genome shotgun (WGS) entry which is preliminary data.</text>
</comment>
<dbReference type="OrthoDB" id="6426610at2759"/>
<organism evidence="2 3">
    <name type="scientific">Aphis glycines</name>
    <name type="common">Soybean aphid</name>
    <dbReference type="NCBI Taxonomy" id="307491"/>
    <lineage>
        <taxon>Eukaryota</taxon>
        <taxon>Metazoa</taxon>
        <taxon>Ecdysozoa</taxon>
        <taxon>Arthropoda</taxon>
        <taxon>Hexapoda</taxon>
        <taxon>Insecta</taxon>
        <taxon>Pterygota</taxon>
        <taxon>Neoptera</taxon>
        <taxon>Paraneoptera</taxon>
        <taxon>Hemiptera</taxon>
        <taxon>Sternorrhyncha</taxon>
        <taxon>Aphidomorpha</taxon>
        <taxon>Aphidoidea</taxon>
        <taxon>Aphididae</taxon>
        <taxon>Aphidini</taxon>
        <taxon>Aphis</taxon>
        <taxon>Aphis</taxon>
    </lineage>
</organism>
<proteinExistence type="predicted"/>
<feature type="compositionally biased region" description="Pro residues" evidence="1">
    <location>
        <begin position="37"/>
        <end position="49"/>
    </location>
</feature>
<evidence type="ECO:0000313" key="3">
    <source>
        <dbReference type="Proteomes" id="UP000475862"/>
    </source>
</evidence>
<sequence>MSRPPAHPKGWAPAPSVTSPPMSFRPATPTRHSPIHRLPPPYIPCPKPMRPTSSPSPAVVPQPFRYPSPCPSPQVYESPTSMPSYRPREFVVLEAPSPQQWSDEENTTDGRSTAEIIAQQSQDYVDEKLAEYQATIYMLQVIRNILSSDVFMRKEKKCLKLILTKFVKIMNICKLFYSRLTNHLCSESLSVYNDTYHCIQI</sequence>
<dbReference type="AlphaFoldDB" id="A0A6G0UB01"/>
<reference evidence="2 3" key="1">
    <citation type="submission" date="2019-08" db="EMBL/GenBank/DDBJ databases">
        <title>The genome of the soybean aphid Biotype 1, its phylome, world population structure and adaptation to the North American continent.</title>
        <authorList>
            <person name="Giordano R."/>
            <person name="Donthu R.K."/>
            <person name="Hernandez A.G."/>
            <person name="Wright C.L."/>
            <person name="Zimin A.V."/>
        </authorList>
    </citation>
    <scope>NUCLEOTIDE SEQUENCE [LARGE SCALE GENOMIC DNA]</scope>
    <source>
        <tissue evidence="2">Whole aphids</tissue>
    </source>
</reference>
<protein>
    <submittedName>
        <fullName evidence="2">Uncharacterized protein</fullName>
    </submittedName>
</protein>